<accession>A0A2V2US87</accession>
<dbReference type="VEuPathDB" id="TriTrypDB:TcCL_NonESM06610"/>
<dbReference type="VEuPathDB" id="TriTrypDB:TCSYLVIO_009770"/>
<reference evidence="2 3" key="1">
    <citation type="journal article" date="2018" name="Microb. Genom.">
        <title>Expanding an expanded genome: long-read sequencing of Trypanosoma cruzi.</title>
        <authorList>
            <person name="Berna L."/>
            <person name="Rodriguez M."/>
            <person name="Chiribao M.L."/>
            <person name="Parodi-Talice A."/>
            <person name="Pita S."/>
            <person name="Rijo G."/>
            <person name="Alvarez-Valin F."/>
            <person name="Robello C."/>
        </authorList>
    </citation>
    <scope>NUCLEOTIDE SEQUENCE [LARGE SCALE GENOMIC DNA]</scope>
    <source>
        <strain evidence="2 3">TCC</strain>
    </source>
</reference>
<feature type="domain" description="Retrotransposon hot spot protein,C-terminal" evidence="1">
    <location>
        <begin position="12"/>
        <end position="238"/>
    </location>
</feature>
<name>A0A2V2US87_TRYCR</name>
<evidence type="ECO:0000313" key="2">
    <source>
        <dbReference type="EMBL" id="PWU86901.1"/>
    </source>
</evidence>
<sequence>MCVSELRRLRGHGRNVYIIYDVAKGGTPPPRHFAPTSGWGMIVVPSPNVANYDEWAKQLQAARVIVNCPDEVDVKAICTWMKQGQDPGKQAEYWRIVEERMKRVGPILRYIFDGESYIDPLGAVNDALLAMKPSDVGEYFTLGGEKTWCSEDPCHKLVKIVRARTDEGAEVFLNASISADIGFRTADRLKKEMCARDLLLLILRSHGALASQALEKFGLRAFMYGEPVSALVKGLNELRSPERDEAQDSVLKVNHQGHPTRAVGLA</sequence>
<comment type="caution">
    <text evidence="2">The sequence shown here is derived from an EMBL/GenBank/DDBJ whole genome shotgun (WGS) entry which is preliminary data.</text>
</comment>
<evidence type="ECO:0000313" key="3">
    <source>
        <dbReference type="Proteomes" id="UP000246078"/>
    </source>
</evidence>
<dbReference type="NCBIfam" id="TIGR01631">
    <property type="entry name" value="Trypano_RHS"/>
    <property type="match status" value="1"/>
</dbReference>
<evidence type="ECO:0000259" key="1">
    <source>
        <dbReference type="Pfam" id="PF07999"/>
    </source>
</evidence>
<dbReference type="Pfam" id="PF07999">
    <property type="entry name" value="RHSP"/>
    <property type="match status" value="1"/>
</dbReference>
<proteinExistence type="predicted"/>
<dbReference type="EMBL" id="PRFC01000513">
    <property type="protein sequence ID" value="PWU86901.1"/>
    <property type="molecule type" value="Genomic_DNA"/>
</dbReference>
<dbReference type="AlphaFoldDB" id="A0A2V2US87"/>
<gene>
    <name evidence="2" type="ORF">C3747_513g8</name>
</gene>
<dbReference type="Proteomes" id="UP000246078">
    <property type="component" value="Unassembled WGS sequence"/>
</dbReference>
<organism evidence="2 3">
    <name type="scientific">Trypanosoma cruzi</name>
    <dbReference type="NCBI Taxonomy" id="5693"/>
    <lineage>
        <taxon>Eukaryota</taxon>
        <taxon>Discoba</taxon>
        <taxon>Euglenozoa</taxon>
        <taxon>Kinetoplastea</taxon>
        <taxon>Metakinetoplastina</taxon>
        <taxon>Trypanosomatida</taxon>
        <taxon>Trypanosomatidae</taxon>
        <taxon>Trypanosoma</taxon>
        <taxon>Schizotrypanum</taxon>
    </lineage>
</organism>
<protein>
    <submittedName>
        <fullName evidence="2">Putative retrotransposon hot spot protein (RHS)</fullName>
    </submittedName>
</protein>
<dbReference type="InterPro" id="IPR006518">
    <property type="entry name" value="Trypano_RHS"/>
</dbReference>
<dbReference type="InterPro" id="IPR046836">
    <property type="entry name" value="RHS_C"/>
</dbReference>
<dbReference type="VEuPathDB" id="TriTrypDB:C3747_513g8"/>